<dbReference type="EMBL" id="JXTB01000265">
    <property type="protein sequence ID" value="PON49212.1"/>
    <property type="molecule type" value="Genomic_DNA"/>
</dbReference>
<comment type="caution">
    <text evidence="1">The sequence shown here is derived from an EMBL/GenBank/DDBJ whole genome shotgun (WGS) entry which is preliminary data.</text>
</comment>
<evidence type="ECO:0000313" key="1">
    <source>
        <dbReference type="EMBL" id="PON49212.1"/>
    </source>
</evidence>
<dbReference type="AlphaFoldDB" id="A0A2P5BK83"/>
<name>A0A2P5BK83_PARAD</name>
<feature type="non-terminal residue" evidence="1">
    <location>
        <position position="1"/>
    </location>
</feature>
<accession>A0A2P5BK83</accession>
<reference evidence="2" key="1">
    <citation type="submission" date="2016-06" db="EMBL/GenBank/DDBJ databases">
        <title>Parallel loss of symbiosis genes in relatives of nitrogen-fixing non-legume Parasponia.</title>
        <authorList>
            <person name="Van Velzen R."/>
            <person name="Holmer R."/>
            <person name="Bu F."/>
            <person name="Rutten L."/>
            <person name="Van Zeijl A."/>
            <person name="Liu W."/>
            <person name="Santuari L."/>
            <person name="Cao Q."/>
            <person name="Sharma T."/>
            <person name="Shen D."/>
            <person name="Roswanjaya Y."/>
            <person name="Wardhani T."/>
            <person name="Kalhor M.S."/>
            <person name="Jansen J."/>
            <person name="Van den Hoogen J."/>
            <person name="Gungor B."/>
            <person name="Hartog M."/>
            <person name="Hontelez J."/>
            <person name="Verver J."/>
            <person name="Yang W.-C."/>
            <person name="Schijlen E."/>
            <person name="Repin R."/>
            <person name="Schilthuizen M."/>
            <person name="Schranz E."/>
            <person name="Heidstra R."/>
            <person name="Miyata K."/>
            <person name="Fedorova E."/>
            <person name="Kohlen W."/>
            <person name="Bisseling T."/>
            <person name="Smit S."/>
            <person name="Geurts R."/>
        </authorList>
    </citation>
    <scope>NUCLEOTIDE SEQUENCE [LARGE SCALE GENOMIC DNA]</scope>
    <source>
        <strain evidence="2">cv. WU1-14</strain>
    </source>
</reference>
<organism evidence="1 2">
    <name type="scientific">Parasponia andersonii</name>
    <name type="common">Sponia andersonii</name>
    <dbReference type="NCBI Taxonomy" id="3476"/>
    <lineage>
        <taxon>Eukaryota</taxon>
        <taxon>Viridiplantae</taxon>
        <taxon>Streptophyta</taxon>
        <taxon>Embryophyta</taxon>
        <taxon>Tracheophyta</taxon>
        <taxon>Spermatophyta</taxon>
        <taxon>Magnoliopsida</taxon>
        <taxon>eudicotyledons</taxon>
        <taxon>Gunneridae</taxon>
        <taxon>Pentapetalae</taxon>
        <taxon>rosids</taxon>
        <taxon>fabids</taxon>
        <taxon>Rosales</taxon>
        <taxon>Cannabaceae</taxon>
        <taxon>Parasponia</taxon>
    </lineage>
</organism>
<protein>
    <submittedName>
        <fullName evidence="1">Uncharacterized protein</fullName>
    </submittedName>
</protein>
<proteinExistence type="predicted"/>
<dbReference type="Proteomes" id="UP000237105">
    <property type="component" value="Unassembled WGS sequence"/>
</dbReference>
<sequence length="102" mass="10689">LVSAASYGLSLSGVRFGQIAVLSGQLAPCAHLPKIALNALSGSRFGVAFYYILVEDPWGFRPPNCRGKGRTGLSLSRIGDGLGPNLRQPNGRCGITCDSRGL</sequence>
<keyword evidence="2" id="KW-1185">Reference proteome</keyword>
<evidence type="ECO:0000313" key="2">
    <source>
        <dbReference type="Proteomes" id="UP000237105"/>
    </source>
</evidence>
<gene>
    <name evidence="1" type="ORF">PanWU01x14_232010</name>
</gene>